<reference evidence="2" key="1">
    <citation type="submission" date="2009-09" db="EMBL/GenBank/DDBJ databases">
        <title>The complete chromosome of Sebaldella termitidis ATCC 33386.</title>
        <authorList>
            <consortium name="US DOE Joint Genome Institute (JGI-PGF)"/>
            <person name="Lucas S."/>
            <person name="Copeland A."/>
            <person name="Lapidus A."/>
            <person name="Glavina del Rio T."/>
            <person name="Dalin E."/>
            <person name="Tice H."/>
            <person name="Bruce D."/>
            <person name="Goodwin L."/>
            <person name="Pitluck S."/>
            <person name="Kyrpides N."/>
            <person name="Mavromatis K."/>
            <person name="Ivanova N."/>
            <person name="Mikhailova N."/>
            <person name="Sims D."/>
            <person name="Meincke L."/>
            <person name="Brettin T."/>
            <person name="Detter J.C."/>
            <person name="Han C."/>
            <person name="Larimer F."/>
            <person name="Land M."/>
            <person name="Hauser L."/>
            <person name="Markowitz V."/>
            <person name="Cheng J.F."/>
            <person name="Hugenholtz P."/>
            <person name="Woyke T."/>
            <person name="Wu D."/>
            <person name="Eisen J.A."/>
        </authorList>
    </citation>
    <scope>NUCLEOTIDE SEQUENCE [LARGE SCALE GENOMIC DNA]</scope>
    <source>
        <strain evidence="2">ATCC 33386 / NCTC 11300</strain>
    </source>
</reference>
<name>D1AFA8_SEBTE</name>
<gene>
    <name evidence="1" type="ordered locus">Sterm_0925</name>
</gene>
<evidence type="ECO:0000313" key="1">
    <source>
        <dbReference type="EMBL" id="ACZ07793.1"/>
    </source>
</evidence>
<dbReference type="AlphaFoldDB" id="D1AFA8"/>
<accession>D1AFA8</accession>
<evidence type="ECO:0008006" key="3">
    <source>
        <dbReference type="Google" id="ProtNLM"/>
    </source>
</evidence>
<reference evidence="1 2" key="2">
    <citation type="journal article" date="2010" name="Stand. Genomic Sci.">
        <title>Complete genome sequence of Sebaldella termitidis type strain (NCTC 11300).</title>
        <authorList>
            <person name="Harmon-Smith M."/>
            <person name="Celia L."/>
            <person name="Chertkov O."/>
            <person name="Lapidus A."/>
            <person name="Copeland A."/>
            <person name="Glavina Del Rio T."/>
            <person name="Nolan M."/>
            <person name="Lucas S."/>
            <person name="Tice H."/>
            <person name="Cheng J.F."/>
            <person name="Han C."/>
            <person name="Detter J.C."/>
            <person name="Bruce D."/>
            <person name="Goodwin L."/>
            <person name="Pitluck S."/>
            <person name="Pati A."/>
            <person name="Liolios K."/>
            <person name="Ivanova N."/>
            <person name="Mavromatis K."/>
            <person name="Mikhailova N."/>
            <person name="Chen A."/>
            <person name="Palaniappan K."/>
            <person name="Land M."/>
            <person name="Hauser L."/>
            <person name="Chang Y.J."/>
            <person name="Jeffries C.D."/>
            <person name="Brettin T."/>
            <person name="Goker M."/>
            <person name="Beck B."/>
            <person name="Bristow J."/>
            <person name="Eisen J.A."/>
            <person name="Markowitz V."/>
            <person name="Hugenholtz P."/>
            <person name="Kyrpides N.C."/>
            <person name="Klenk H.P."/>
            <person name="Chen F."/>
        </authorList>
    </citation>
    <scope>NUCLEOTIDE SEQUENCE [LARGE SCALE GENOMIC DNA]</scope>
    <source>
        <strain evidence="2">ATCC 33386 / NCTC 11300</strain>
    </source>
</reference>
<dbReference type="RefSeq" id="WP_012860389.1">
    <property type="nucleotide sequence ID" value="NC_013517.1"/>
</dbReference>
<dbReference type="KEGG" id="str:Sterm_0925"/>
<dbReference type="Proteomes" id="UP000000845">
    <property type="component" value="Chromosome"/>
</dbReference>
<proteinExistence type="predicted"/>
<sequence>MEIKLEKAYDINGEMTDTIELDFDKLTGRQLIQLEKEFKKENKGELILVANNAFAAKVAAFCAGVKEDDILDFSGKDFTTVTTEVTVFLNS</sequence>
<protein>
    <recommendedName>
        <fullName evidence="3">Phage protein</fullName>
    </recommendedName>
</protein>
<dbReference type="HOGENOM" id="CLU_2425228_0_0_0"/>
<evidence type="ECO:0000313" key="2">
    <source>
        <dbReference type="Proteomes" id="UP000000845"/>
    </source>
</evidence>
<dbReference type="EMBL" id="CP001739">
    <property type="protein sequence ID" value="ACZ07793.1"/>
    <property type="molecule type" value="Genomic_DNA"/>
</dbReference>
<organism evidence="1 2">
    <name type="scientific">Sebaldella termitidis (strain ATCC 33386 / NCTC 11300)</name>
    <dbReference type="NCBI Taxonomy" id="526218"/>
    <lineage>
        <taxon>Bacteria</taxon>
        <taxon>Fusobacteriati</taxon>
        <taxon>Fusobacteriota</taxon>
        <taxon>Fusobacteriia</taxon>
        <taxon>Fusobacteriales</taxon>
        <taxon>Leptotrichiaceae</taxon>
        <taxon>Sebaldella</taxon>
    </lineage>
</organism>
<dbReference type="STRING" id="526218.Sterm_0925"/>
<keyword evidence="2" id="KW-1185">Reference proteome</keyword>